<proteinExistence type="predicted"/>
<evidence type="ECO:0000313" key="1">
    <source>
        <dbReference type="EMBL" id="GBP76581.1"/>
    </source>
</evidence>
<dbReference type="PROSITE" id="PS51257">
    <property type="entry name" value="PROKAR_LIPOPROTEIN"/>
    <property type="match status" value="1"/>
</dbReference>
<dbReference type="AlphaFoldDB" id="A0A4C1YJM5"/>
<protein>
    <submittedName>
        <fullName evidence="1">Uncharacterized protein</fullName>
    </submittedName>
</protein>
<gene>
    <name evidence="1" type="ORF">EVAR_58097_1</name>
</gene>
<accession>A0A4C1YJM5</accession>
<organism evidence="1 2">
    <name type="scientific">Eumeta variegata</name>
    <name type="common">Bagworm moth</name>
    <name type="synonym">Eumeta japonica</name>
    <dbReference type="NCBI Taxonomy" id="151549"/>
    <lineage>
        <taxon>Eukaryota</taxon>
        <taxon>Metazoa</taxon>
        <taxon>Ecdysozoa</taxon>
        <taxon>Arthropoda</taxon>
        <taxon>Hexapoda</taxon>
        <taxon>Insecta</taxon>
        <taxon>Pterygota</taxon>
        <taxon>Neoptera</taxon>
        <taxon>Endopterygota</taxon>
        <taxon>Lepidoptera</taxon>
        <taxon>Glossata</taxon>
        <taxon>Ditrysia</taxon>
        <taxon>Tineoidea</taxon>
        <taxon>Psychidae</taxon>
        <taxon>Oiketicinae</taxon>
        <taxon>Eumeta</taxon>
    </lineage>
</organism>
<evidence type="ECO:0000313" key="2">
    <source>
        <dbReference type="Proteomes" id="UP000299102"/>
    </source>
</evidence>
<sequence length="154" mass="16459">MRGKLQHSRVNAELSVSRSPRVLYQFVVIPTAISCQIEDRIVLHRALINGARAIAHRAGARPASAPYAAGTIPRYIAAGFSASINKSLPGCGAVRSAAVVYAAIRGGVIYRPRGVNKRARGLVTANGRRAALLGAGRGARAHDSRRLLRGFRRL</sequence>
<dbReference type="EMBL" id="BGZK01001294">
    <property type="protein sequence ID" value="GBP76581.1"/>
    <property type="molecule type" value="Genomic_DNA"/>
</dbReference>
<comment type="caution">
    <text evidence="1">The sequence shown here is derived from an EMBL/GenBank/DDBJ whole genome shotgun (WGS) entry which is preliminary data.</text>
</comment>
<dbReference type="Proteomes" id="UP000299102">
    <property type="component" value="Unassembled WGS sequence"/>
</dbReference>
<reference evidence="1 2" key="1">
    <citation type="journal article" date="2019" name="Commun. Biol.">
        <title>The bagworm genome reveals a unique fibroin gene that provides high tensile strength.</title>
        <authorList>
            <person name="Kono N."/>
            <person name="Nakamura H."/>
            <person name="Ohtoshi R."/>
            <person name="Tomita M."/>
            <person name="Numata K."/>
            <person name="Arakawa K."/>
        </authorList>
    </citation>
    <scope>NUCLEOTIDE SEQUENCE [LARGE SCALE GENOMIC DNA]</scope>
</reference>
<name>A0A4C1YJM5_EUMVA</name>
<keyword evidence="2" id="KW-1185">Reference proteome</keyword>